<organism evidence="1 2">
    <name type="scientific">Ambispora leptoticha</name>
    <dbReference type="NCBI Taxonomy" id="144679"/>
    <lineage>
        <taxon>Eukaryota</taxon>
        <taxon>Fungi</taxon>
        <taxon>Fungi incertae sedis</taxon>
        <taxon>Mucoromycota</taxon>
        <taxon>Glomeromycotina</taxon>
        <taxon>Glomeromycetes</taxon>
        <taxon>Archaeosporales</taxon>
        <taxon>Ambisporaceae</taxon>
        <taxon>Ambispora</taxon>
    </lineage>
</organism>
<gene>
    <name evidence="1" type="ORF">ALEPTO_LOCUS5309</name>
</gene>
<comment type="caution">
    <text evidence="1">The sequence shown here is derived from an EMBL/GenBank/DDBJ whole genome shotgun (WGS) entry which is preliminary data.</text>
</comment>
<dbReference type="AlphaFoldDB" id="A0A9N9FK28"/>
<dbReference type="EMBL" id="CAJVPS010001460">
    <property type="protein sequence ID" value="CAG8538919.1"/>
    <property type="molecule type" value="Genomic_DNA"/>
</dbReference>
<keyword evidence="2" id="KW-1185">Reference proteome</keyword>
<reference evidence="1" key="1">
    <citation type="submission" date="2021-06" db="EMBL/GenBank/DDBJ databases">
        <authorList>
            <person name="Kallberg Y."/>
            <person name="Tangrot J."/>
            <person name="Rosling A."/>
        </authorList>
    </citation>
    <scope>NUCLEOTIDE SEQUENCE</scope>
    <source>
        <strain evidence="1">FL130A</strain>
    </source>
</reference>
<dbReference type="Proteomes" id="UP000789508">
    <property type="component" value="Unassembled WGS sequence"/>
</dbReference>
<sequence>MQECLITEIELYDDDIGPKVRDVLKLPKGVKTISSLPDIVDT</sequence>
<evidence type="ECO:0000313" key="1">
    <source>
        <dbReference type="EMBL" id="CAG8538919.1"/>
    </source>
</evidence>
<accession>A0A9N9FK28</accession>
<evidence type="ECO:0000313" key="2">
    <source>
        <dbReference type="Proteomes" id="UP000789508"/>
    </source>
</evidence>
<proteinExistence type="predicted"/>
<name>A0A9N9FK28_9GLOM</name>
<protein>
    <submittedName>
        <fullName evidence="1">7711_t:CDS:1</fullName>
    </submittedName>
</protein>
<feature type="non-terminal residue" evidence="1">
    <location>
        <position position="42"/>
    </location>
</feature>